<proteinExistence type="predicted"/>
<reference evidence="3" key="1">
    <citation type="journal article" date="2011" name="Nat. Biotechnol.">
        <title>The genomic sequence of the Chinese hamster ovary (CHO)-K1 cell line.</title>
        <authorList>
            <person name="Xu X."/>
            <person name="Nagarajan H."/>
            <person name="Lewis N.E."/>
            <person name="Pan S."/>
            <person name="Cai Z."/>
            <person name="Liu X."/>
            <person name="Chen W."/>
            <person name="Xie M."/>
            <person name="Wang W."/>
            <person name="Hammond S."/>
            <person name="Andersen M.R."/>
            <person name="Neff N."/>
            <person name="Passarelli B."/>
            <person name="Koh W."/>
            <person name="Fan H.C."/>
            <person name="Wang J."/>
            <person name="Gui Y."/>
            <person name="Lee K.H."/>
            <person name="Betenbaugh M.J."/>
            <person name="Quake S.R."/>
            <person name="Famili I."/>
            <person name="Palsson B.O."/>
            <person name="Wang J."/>
        </authorList>
    </citation>
    <scope>NUCLEOTIDE SEQUENCE [LARGE SCALE GENOMIC DNA]</scope>
    <source>
        <strain evidence="3">CHO K1 cell line</strain>
    </source>
</reference>
<evidence type="ECO:0000313" key="2">
    <source>
        <dbReference type="EMBL" id="EGV97355.1"/>
    </source>
</evidence>
<dbReference type="AlphaFoldDB" id="G3GV74"/>
<sequence>MPDRGSLASSPPQDTEGLLEKGEGEAAILLLGAAGSSGRLFATWFITDQVLGD</sequence>
<dbReference type="InParanoid" id="G3GV74"/>
<dbReference type="EMBL" id="JH000037">
    <property type="protein sequence ID" value="EGV97355.1"/>
    <property type="molecule type" value="Genomic_DNA"/>
</dbReference>
<accession>G3GV74</accession>
<gene>
    <name evidence="2" type="ORF">I79_001605</name>
</gene>
<protein>
    <submittedName>
        <fullName evidence="2">Uncharacterized protein</fullName>
    </submittedName>
</protein>
<dbReference type="Proteomes" id="UP000001075">
    <property type="component" value="Unassembled WGS sequence"/>
</dbReference>
<name>G3GV74_CRIGR</name>
<evidence type="ECO:0000256" key="1">
    <source>
        <dbReference type="SAM" id="MobiDB-lite"/>
    </source>
</evidence>
<feature type="region of interest" description="Disordered" evidence="1">
    <location>
        <begin position="1"/>
        <end position="21"/>
    </location>
</feature>
<evidence type="ECO:0000313" key="3">
    <source>
        <dbReference type="Proteomes" id="UP000001075"/>
    </source>
</evidence>
<organism evidence="2 3">
    <name type="scientific">Cricetulus griseus</name>
    <name type="common">Chinese hamster</name>
    <name type="synonym">Cricetulus barabensis griseus</name>
    <dbReference type="NCBI Taxonomy" id="10029"/>
    <lineage>
        <taxon>Eukaryota</taxon>
        <taxon>Metazoa</taxon>
        <taxon>Chordata</taxon>
        <taxon>Craniata</taxon>
        <taxon>Vertebrata</taxon>
        <taxon>Euteleostomi</taxon>
        <taxon>Mammalia</taxon>
        <taxon>Eutheria</taxon>
        <taxon>Euarchontoglires</taxon>
        <taxon>Glires</taxon>
        <taxon>Rodentia</taxon>
        <taxon>Myomorpha</taxon>
        <taxon>Muroidea</taxon>
        <taxon>Cricetidae</taxon>
        <taxon>Cricetinae</taxon>
        <taxon>Cricetulus</taxon>
    </lineage>
</organism>